<dbReference type="NCBIfam" id="TIGR00229">
    <property type="entry name" value="sensory_box"/>
    <property type="match status" value="1"/>
</dbReference>
<keyword evidence="3" id="KW-0597">Phosphoprotein</keyword>
<dbReference type="EC" id="2.7.13.3" evidence="2"/>
<dbReference type="InterPro" id="IPR003661">
    <property type="entry name" value="HisK_dim/P_dom"/>
</dbReference>
<dbReference type="Pfam" id="PF02518">
    <property type="entry name" value="HATPase_c"/>
    <property type="match status" value="1"/>
</dbReference>
<dbReference type="OrthoDB" id="427160at2759"/>
<dbReference type="Proteomes" id="UP000604046">
    <property type="component" value="Unassembled WGS sequence"/>
</dbReference>
<reference evidence="8" key="1">
    <citation type="submission" date="2021-02" db="EMBL/GenBank/DDBJ databases">
        <authorList>
            <person name="Dougan E. K."/>
            <person name="Rhodes N."/>
            <person name="Thang M."/>
            <person name="Chan C."/>
        </authorList>
    </citation>
    <scope>NUCLEOTIDE SEQUENCE</scope>
</reference>
<dbReference type="SMART" id="SM00387">
    <property type="entry name" value="HATPase_c"/>
    <property type="match status" value="1"/>
</dbReference>
<dbReference type="InterPro" id="IPR000014">
    <property type="entry name" value="PAS"/>
</dbReference>
<dbReference type="InterPro" id="IPR036890">
    <property type="entry name" value="HATPase_C_sf"/>
</dbReference>
<sequence>MTYPNDLAKLLQLAKVPIFDFDLDGKLLRFNEAAGEILGFSDESTGHEVSSLLPEAHFQEALRAAQALEVKDSCAVPGLVEVRRKGTEGNRDMLVLLKLVLRLEGSDKSVTAIGQDLCEVGQKAVEEKKKSLNAIVSQEVRTPLHGMVGLATAMEKTAASAGAKKQLGMIRSCASRLLDVVTNALELSEGKGQAPGDQDKVNFAAVAEEVVTMSSLAVDKANKPLLKPGVDLEIKNLLVEKEEIPLVLGSTSQCTQLLYNLVVNACKFTSKGSVSISYSHLAEADQLEIRVVDTGAGIPPEALGKIFQPLEQDRIATSASSQGLGLGLAVCKAVAESHKGSIRVESQVGKGSSFIVTLPCTKDFGDRVEQVLTPRLAEAAGIEGPGEGTAAPTEGGGALPLLLSIGGDDAAHEALGRSVPQRCELIRCPTEIAALDWLKDKVPSQGEDPKPTSSVSQATDAEVQALREELARYRKKQQYVVERLKMQIKLDSKLRNEDAEVGDAKGSLT</sequence>
<dbReference type="PRINTS" id="PR00344">
    <property type="entry name" value="BCTRLSENSOR"/>
</dbReference>
<evidence type="ECO:0000259" key="7">
    <source>
        <dbReference type="PROSITE" id="PS50112"/>
    </source>
</evidence>
<dbReference type="CDD" id="cd00082">
    <property type="entry name" value="HisKA"/>
    <property type="match status" value="1"/>
</dbReference>
<accession>A0A812RA92</accession>
<evidence type="ECO:0000256" key="5">
    <source>
        <dbReference type="ARBA" id="ARBA00022777"/>
    </source>
</evidence>
<evidence type="ECO:0000256" key="1">
    <source>
        <dbReference type="ARBA" id="ARBA00000085"/>
    </source>
</evidence>
<dbReference type="PROSITE" id="PS50109">
    <property type="entry name" value="HIS_KIN"/>
    <property type="match status" value="1"/>
</dbReference>
<dbReference type="InterPro" id="IPR003594">
    <property type="entry name" value="HATPase_dom"/>
</dbReference>
<dbReference type="InterPro" id="IPR005467">
    <property type="entry name" value="His_kinase_dom"/>
</dbReference>
<organism evidence="8 9">
    <name type="scientific">Symbiodinium natans</name>
    <dbReference type="NCBI Taxonomy" id="878477"/>
    <lineage>
        <taxon>Eukaryota</taxon>
        <taxon>Sar</taxon>
        <taxon>Alveolata</taxon>
        <taxon>Dinophyceae</taxon>
        <taxon>Suessiales</taxon>
        <taxon>Symbiodiniaceae</taxon>
        <taxon>Symbiodinium</taxon>
    </lineage>
</organism>
<dbReference type="SMART" id="SM00091">
    <property type="entry name" value="PAS"/>
    <property type="match status" value="1"/>
</dbReference>
<dbReference type="SUPFAM" id="SSF47384">
    <property type="entry name" value="Homodimeric domain of signal transducing histidine kinase"/>
    <property type="match status" value="1"/>
</dbReference>
<dbReference type="Gene3D" id="1.10.287.130">
    <property type="match status" value="1"/>
</dbReference>
<dbReference type="CDD" id="cd00130">
    <property type="entry name" value="PAS"/>
    <property type="match status" value="1"/>
</dbReference>
<dbReference type="InterPro" id="IPR004358">
    <property type="entry name" value="Sig_transdc_His_kin-like_C"/>
</dbReference>
<feature type="domain" description="PAS" evidence="7">
    <location>
        <begin position="3"/>
        <end position="44"/>
    </location>
</feature>
<evidence type="ECO:0000256" key="3">
    <source>
        <dbReference type="ARBA" id="ARBA00022553"/>
    </source>
</evidence>
<evidence type="ECO:0000313" key="8">
    <source>
        <dbReference type="EMBL" id="CAE7428714.1"/>
    </source>
</evidence>
<keyword evidence="5" id="KW-0418">Kinase</keyword>
<dbReference type="InterPro" id="IPR036097">
    <property type="entry name" value="HisK_dim/P_sf"/>
</dbReference>
<dbReference type="Gene3D" id="3.30.450.20">
    <property type="entry name" value="PAS domain"/>
    <property type="match status" value="1"/>
</dbReference>
<dbReference type="PROSITE" id="PS50112">
    <property type="entry name" value="PAS"/>
    <property type="match status" value="1"/>
</dbReference>
<gene>
    <name evidence="8" type="primary">luxQ</name>
    <name evidence="8" type="ORF">SNAT2548_LOCUS23309</name>
</gene>
<comment type="catalytic activity">
    <reaction evidence="1">
        <text>ATP + protein L-histidine = ADP + protein N-phospho-L-histidine.</text>
        <dbReference type="EC" id="2.7.13.3"/>
    </reaction>
</comment>
<dbReference type="SUPFAM" id="SSF55785">
    <property type="entry name" value="PYP-like sensor domain (PAS domain)"/>
    <property type="match status" value="1"/>
</dbReference>
<evidence type="ECO:0000256" key="4">
    <source>
        <dbReference type="ARBA" id="ARBA00022679"/>
    </source>
</evidence>
<proteinExistence type="predicted"/>
<comment type="caution">
    <text evidence="8">The sequence shown here is derived from an EMBL/GenBank/DDBJ whole genome shotgun (WGS) entry which is preliminary data.</text>
</comment>
<dbReference type="Pfam" id="PF00512">
    <property type="entry name" value="HisKA"/>
    <property type="match status" value="1"/>
</dbReference>
<dbReference type="SMART" id="SM00388">
    <property type="entry name" value="HisKA"/>
    <property type="match status" value="1"/>
</dbReference>
<dbReference type="GO" id="GO:0000155">
    <property type="term" value="F:phosphorelay sensor kinase activity"/>
    <property type="evidence" value="ECO:0007669"/>
    <property type="project" value="InterPro"/>
</dbReference>
<keyword evidence="4" id="KW-0808">Transferase</keyword>
<dbReference type="Gene3D" id="3.30.565.10">
    <property type="entry name" value="Histidine kinase-like ATPase, C-terminal domain"/>
    <property type="match status" value="1"/>
</dbReference>
<dbReference type="SUPFAM" id="SSF55874">
    <property type="entry name" value="ATPase domain of HSP90 chaperone/DNA topoisomerase II/histidine kinase"/>
    <property type="match status" value="1"/>
</dbReference>
<dbReference type="InterPro" id="IPR035965">
    <property type="entry name" value="PAS-like_dom_sf"/>
</dbReference>
<name>A0A812RA92_9DINO</name>
<protein>
    <recommendedName>
        <fullName evidence="2">histidine kinase</fullName>
        <ecNumber evidence="2">2.7.13.3</ecNumber>
    </recommendedName>
</protein>
<keyword evidence="9" id="KW-1185">Reference proteome</keyword>
<evidence type="ECO:0000313" key="9">
    <source>
        <dbReference type="Proteomes" id="UP000604046"/>
    </source>
</evidence>
<feature type="domain" description="Histidine kinase" evidence="6">
    <location>
        <begin position="135"/>
        <end position="362"/>
    </location>
</feature>
<evidence type="ECO:0000256" key="2">
    <source>
        <dbReference type="ARBA" id="ARBA00012438"/>
    </source>
</evidence>
<dbReference type="AlphaFoldDB" id="A0A812RA92"/>
<dbReference type="PANTHER" id="PTHR43047">
    <property type="entry name" value="TWO-COMPONENT HISTIDINE PROTEIN KINASE"/>
    <property type="match status" value="1"/>
</dbReference>
<evidence type="ECO:0000259" key="6">
    <source>
        <dbReference type="PROSITE" id="PS50109"/>
    </source>
</evidence>
<dbReference type="EMBL" id="CAJNDS010002317">
    <property type="protein sequence ID" value="CAE7428714.1"/>
    <property type="molecule type" value="Genomic_DNA"/>
</dbReference>